<dbReference type="InParanoid" id="K5X7Q1"/>
<name>K5X7Q1_PHACS</name>
<feature type="region of interest" description="Disordered" evidence="1">
    <location>
        <begin position="101"/>
        <end position="120"/>
    </location>
</feature>
<dbReference type="KEGG" id="pco:PHACADRAFT_248967"/>
<gene>
    <name evidence="2" type="ORF">PHACADRAFT_248967</name>
</gene>
<evidence type="ECO:0000313" key="3">
    <source>
        <dbReference type="Proteomes" id="UP000008370"/>
    </source>
</evidence>
<sequence>MFKIYRRSRSPDIPTPDKIYPASLALLGQGYALWRPEPHITGEPQIGDVGYVSEGAFVRLFNINNTTPEHQVSFWDTQFEIVPTLPPNVFRIDQRHDSIGPGPFCSHGVQEKETRGSISV</sequence>
<dbReference type="Proteomes" id="UP000008370">
    <property type="component" value="Unassembled WGS sequence"/>
</dbReference>
<keyword evidence="3" id="KW-1185">Reference proteome</keyword>
<proteinExistence type="predicted"/>
<protein>
    <submittedName>
        <fullName evidence="2">Uncharacterized protein</fullName>
    </submittedName>
</protein>
<dbReference type="AlphaFoldDB" id="K5X7Q1"/>
<dbReference type="GeneID" id="18914512"/>
<feature type="compositionally biased region" description="Basic and acidic residues" evidence="1">
    <location>
        <begin position="109"/>
        <end position="120"/>
    </location>
</feature>
<dbReference type="OrthoDB" id="3222453at2759"/>
<evidence type="ECO:0000313" key="2">
    <source>
        <dbReference type="EMBL" id="EKM58867.1"/>
    </source>
</evidence>
<accession>K5X7Q1</accession>
<reference evidence="2 3" key="1">
    <citation type="journal article" date="2012" name="BMC Genomics">
        <title>Comparative genomics of the white-rot fungi, Phanerochaete carnosa and P. chrysosporium, to elucidate the genetic basis of the distinct wood types they colonize.</title>
        <authorList>
            <person name="Suzuki H."/>
            <person name="MacDonald J."/>
            <person name="Syed K."/>
            <person name="Salamov A."/>
            <person name="Hori C."/>
            <person name="Aerts A."/>
            <person name="Henrissat B."/>
            <person name="Wiebenga A."/>
            <person name="vanKuyk P.A."/>
            <person name="Barry K."/>
            <person name="Lindquist E."/>
            <person name="LaButti K."/>
            <person name="Lapidus A."/>
            <person name="Lucas S."/>
            <person name="Coutinho P."/>
            <person name="Gong Y."/>
            <person name="Samejima M."/>
            <person name="Mahadevan R."/>
            <person name="Abou-Zaid M."/>
            <person name="de Vries R.P."/>
            <person name="Igarashi K."/>
            <person name="Yadav J.S."/>
            <person name="Grigoriev I.V."/>
            <person name="Master E.R."/>
        </authorList>
    </citation>
    <scope>NUCLEOTIDE SEQUENCE [LARGE SCALE GENOMIC DNA]</scope>
    <source>
        <strain evidence="2 3">HHB-10118-sp</strain>
    </source>
</reference>
<organism evidence="2 3">
    <name type="scientific">Phanerochaete carnosa (strain HHB-10118-sp)</name>
    <name type="common">White-rot fungus</name>
    <name type="synonym">Peniophora carnosa</name>
    <dbReference type="NCBI Taxonomy" id="650164"/>
    <lineage>
        <taxon>Eukaryota</taxon>
        <taxon>Fungi</taxon>
        <taxon>Dikarya</taxon>
        <taxon>Basidiomycota</taxon>
        <taxon>Agaricomycotina</taxon>
        <taxon>Agaricomycetes</taxon>
        <taxon>Polyporales</taxon>
        <taxon>Phanerochaetaceae</taxon>
        <taxon>Phanerochaete</taxon>
    </lineage>
</organism>
<evidence type="ECO:0000256" key="1">
    <source>
        <dbReference type="SAM" id="MobiDB-lite"/>
    </source>
</evidence>
<dbReference type="HOGENOM" id="CLU_168444_0_0_1"/>
<dbReference type="RefSeq" id="XP_007391457.1">
    <property type="nucleotide sequence ID" value="XM_007391395.1"/>
</dbReference>
<dbReference type="EMBL" id="JH930469">
    <property type="protein sequence ID" value="EKM58867.1"/>
    <property type="molecule type" value="Genomic_DNA"/>
</dbReference>